<evidence type="ECO:0000313" key="2">
    <source>
        <dbReference type="Proteomes" id="UP000265520"/>
    </source>
</evidence>
<dbReference type="EMBL" id="LXQA010079448">
    <property type="protein sequence ID" value="MCI11252.1"/>
    <property type="molecule type" value="Genomic_DNA"/>
</dbReference>
<dbReference type="PANTHER" id="PTHR31280:SF16">
    <property type="entry name" value="GLS PROTEIN (DUF810)"/>
    <property type="match status" value="1"/>
</dbReference>
<proteinExistence type="predicted"/>
<dbReference type="Proteomes" id="UP000265520">
    <property type="component" value="Unassembled WGS sequence"/>
</dbReference>
<protein>
    <submittedName>
        <fullName evidence="1">Uncharacterized protein</fullName>
    </submittedName>
</protein>
<comment type="caution">
    <text evidence="1">The sequence shown here is derived from an EMBL/GenBank/DDBJ whole genome shotgun (WGS) entry which is preliminary data.</text>
</comment>
<organism evidence="1 2">
    <name type="scientific">Trifolium medium</name>
    <dbReference type="NCBI Taxonomy" id="97028"/>
    <lineage>
        <taxon>Eukaryota</taxon>
        <taxon>Viridiplantae</taxon>
        <taxon>Streptophyta</taxon>
        <taxon>Embryophyta</taxon>
        <taxon>Tracheophyta</taxon>
        <taxon>Spermatophyta</taxon>
        <taxon>Magnoliopsida</taxon>
        <taxon>eudicotyledons</taxon>
        <taxon>Gunneridae</taxon>
        <taxon>Pentapetalae</taxon>
        <taxon>rosids</taxon>
        <taxon>fabids</taxon>
        <taxon>Fabales</taxon>
        <taxon>Fabaceae</taxon>
        <taxon>Papilionoideae</taxon>
        <taxon>50 kb inversion clade</taxon>
        <taxon>NPAAA clade</taxon>
        <taxon>Hologalegina</taxon>
        <taxon>IRL clade</taxon>
        <taxon>Trifolieae</taxon>
        <taxon>Trifolium</taxon>
    </lineage>
</organism>
<reference evidence="1 2" key="1">
    <citation type="journal article" date="2018" name="Front. Plant Sci.">
        <title>Red Clover (Trifolium pratense) and Zigzag Clover (T. medium) - A Picture of Genomic Similarities and Differences.</title>
        <authorList>
            <person name="Dluhosova J."/>
            <person name="Istvanek J."/>
            <person name="Nedelnik J."/>
            <person name="Repkova J."/>
        </authorList>
    </citation>
    <scope>NUCLEOTIDE SEQUENCE [LARGE SCALE GENOMIC DNA]</scope>
    <source>
        <strain evidence="2">cv. 10/8</strain>
        <tissue evidence="1">Leaf</tissue>
    </source>
</reference>
<evidence type="ECO:0000313" key="1">
    <source>
        <dbReference type="EMBL" id="MCI11252.1"/>
    </source>
</evidence>
<dbReference type="InterPro" id="IPR008528">
    <property type="entry name" value="unc-13_homologue"/>
</dbReference>
<keyword evidence="2" id="KW-1185">Reference proteome</keyword>
<dbReference type="PANTHER" id="PTHR31280">
    <property type="entry name" value="PROTEIN UNC-13 HOMOLOG"/>
    <property type="match status" value="1"/>
</dbReference>
<dbReference type="AlphaFoldDB" id="A0A392PHJ1"/>
<sequence>MQTLRSLVISLSCRSSDGSVPETCHWADGFPMNLWIYQTLLEVCFDSHVDTCVIEEVDEVLELIKKTWVMLGINETLHNICFTWVLFHRYVVTREVESDLLFASCNLLGEVEKDTEAMKNPVYSKTLSSTLSLMLGWAEKRLLAYHDTFHNDNIESMESVVSLAALSAKILAEDISHEYNRKKNEADVAYIRVESYIRSSVRAVFIQASSTAQASFQ</sequence>
<accession>A0A392PHJ1</accession>
<feature type="non-terminal residue" evidence="1">
    <location>
        <position position="217"/>
    </location>
</feature>
<name>A0A392PHJ1_9FABA</name>